<sequence>MFCLNNNHRAAVNYGPMKPCMETLPDEFPDGDRNFVVKLIHC</sequence>
<accession>A0A377N8X7</accession>
<proteinExistence type="predicted"/>
<dbReference type="AlphaFoldDB" id="A0A377N8X7"/>
<organism evidence="1 2">
    <name type="scientific">Ewingella americana</name>
    <dbReference type="NCBI Taxonomy" id="41202"/>
    <lineage>
        <taxon>Bacteria</taxon>
        <taxon>Pseudomonadati</taxon>
        <taxon>Pseudomonadota</taxon>
        <taxon>Gammaproteobacteria</taxon>
        <taxon>Enterobacterales</taxon>
        <taxon>Yersiniaceae</taxon>
        <taxon>Ewingella</taxon>
    </lineage>
</organism>
<reference evidence="1 2" key="1">
    <citation type="submission" date="2018-06" db="EMBL/GenBank/DDBJ databases">
        <authorList>
            <consortium name="Pathogen Informatics"/>
            <person name="Doyle S."/>
        </authorList>
    </citation>
    <scope>NUCLEOTIDE SEQUENCE [LARGE SCALE GENOMIC DNA]</scope>
    <source>
        <strain evidence="1 2">NCTC12157</strain>
    </source>
</reference>
<name>A0A377N8X7_9GAMM</name>
<gene>
    <name evidence="1" type="ORF">NCTC12157_01143</name>
</gene>
<evidence type="ECO:0000313" key="1">
    <source>
        <dbReference type="EMBL" id="STQ43453.1"/>
    </source>
</evidence>
<dbReference type="Proteomes" id="UP000254304">
    <property type="component" value="Unassembled WGS sequence"/>
</dbReference>
<protein>
    <submittedName>
        <fullName evidence="1">Uncharacterized protein</fullName>
    </submittedName>
</protein>
<evidence type="ECO:0000313" key="2">
    <source>
        <dbReference type="Proteomes" id="UP000254304"/>
    </source>
</evidence>
<dbReference type="EMBL" id="UGGO01000001">
    <property type="protein sequence ID" value="STQ43453.1"/>
    <property type="molecule type" value="Genomic_DNA"/>
</dbReference>